<dbReference type="GO" id="GO:0007004">
    <property type="term" value="P:telomere maintenance via telomerase"/>
    <property type="evidence" value="ECO:0007669"/>
    <property type="project" value="TreeGrafter"/>
</dbReference>
<comment type="subcellular location">
    <subcellularLocation>
        <location evidence="13">Nucleus</location>
    </subcellularLocation>
    <subcellularLocation>
        <location evidence="13">Chromosome</location>
        <location evidence="13">Telomere</location>
    </subcellularLocation>
</comment>
<sequence>MARKRKCSETTSNRAVKRAKSANRDQNGVRERSPYLHHSVLSSFYPQVCTLRNYLLAGLPTSSRVRRRKLTGFEKDEATSILDTCLVGLLTQPSISVRESRRIEFATFTQTQARATGANTGRGQPCCIDEVIDFVIWSLFRGHLSKRGRPSHILCHGLQRGAVHEDRPGAVPTSLPGIIRRHPNDNLTALKTPPWSDILPLLGADAEVIFSSLLLDCGIFTRIESGKDNYFQLSGIPLSDLPELKPARAERAPPSNARKEHVLSVNSISFARHRMLYARPSLNAAGKVKFGLHHTHVLQRLADDTDQRQAVHLLKYIFPRQFGLHNVFRSKARADETTQKYSDYTFREQEITSQRKRSPSWTPRRLRGETIQFVRKIHRNHKACSYSQLLRHYCPLNSSQCQGHAARPGGADLSLPSSDPLVTQHLLSGISNGRVDTPVKGHDGDTSFLPHATPAARVSAFCRAVVSSLLPRNAFGSGQDGQENRRMILNKVDDFVQMRRFESMTLHQVLQGFRITSMTWLFNPGNPKGKMSKSDYSKRCELLQELMYYVFDSLLIPIIRAHFYVTESSTHRNRLLYFRQDVWRKLSEPSLATLRLKMYSLMTPSNARHQLQSRSLGYSQLRLLPKDQGARPITNLKRKQSKAGPGKRVVGQSINSQLAPIFSILNFERTRGPGRLGSALLSVGDIHGRVAEFKRTVPPGSRLFFAKVDVESCFDTIPQDHLLRLVEDLLSEPLYRTTKHIEVKSLEPGYQGHAEGLKRKWAGIARPAHEQAVFSDTTISGLAAKKRQVIFCGLGQQRVWSRQSVLKLLQDHISDSMVKMGKRYAKQVDGIPQGSVLSSLLCNYFYGAFERNELGFLHPQSCLLLRLIDDFLLVTTNDKLARRFLEVMASGDRRYGIQVNPEKSLVNFDVTIMGRKVPRVPGEAAFPYCGMAINVRTLEMKKDREKKDERVSNSLTVESCSRPGVVLKRKIMASLKNQMHAMLLDLSLNSRAQVISTLVGNFNEAAMKMHQYLVGMAARNRPPPELVRGLVQDLVVAGCKICRAKNSGHGQVQHITQAQMCWIAAVAFEGVLTRKQTQYQDLLAWLKALRAYAQPRMNMEQAVLERLLQDNNKAFQAYVY</sequence>
<dbReference type="PANTHER" id="PTHR12066:SF0">
    <property type="entry name" value="TELOMERASE REVERSE TRANSCRIPTASE"/>
    <property type="match status" value="1"/>
</dbReference>
<dbReference type="PROSITE" id="PS50878">
    <property type="entry name" value="RT_POL"/>
    <property type="match status" value="1"/>
</dbReference>
<evidence type="ECO:0000256" key="12">
    <source>
        <dbReference type="ARBA" id="ARBA00048173"/>
    </source>
</evidence>
<dbReference type="VEuPathDB" id="FungiDB:CLCR_01802"/>
<dbReference type="Gene3D" id="1.10.357.90">
    <property type="match status" value="1"/>
</dbReference>
<feature type="region of interest" description="Disordered" evidence="14">
    <location>
        <begin position="1"/>
        <end position="31"/>
    </location>
</feature>
<dbReference type="Pfam" id="PF00078">
    <property type="entry name" value="RVT_1"/>
    <property type="match status" value="1"/>
</dbReference>
<dbReference type="Gene3D" id="3.30.70.2630">
    <property type="match status" value="1"/>
</dbReference>
<dbReference type="Pfam" id="PF12009">
    <property type="entry name" value="Telomerase_RBD"/>
    <property type="match status" value="1"/>
</dbReference>
<evidence type="ECO:0000256" key="8">
    <source>
        <dbReference type="ARBA" id="ARBA00022842"/>
    </source>
</evidence>
<evidence type="ECO:0000256" key="13">
    <source>
        <dbReference type="RuleBase" id="RU365061"/>
    </source>
</evidence>
<dbReference type="SUPFAM" id="SSF56672">
    <property type="entry name" value="DNA/RNA polymerases"/>
    <property type="match status" value="1"/>
</dbReference>
<dbReference type="Proteomes" id="UP000094526">
    <property type="component" value="Unassembled WGS sequence"/>
</dbReference>
<evidence type="ECO:0000259" key="15">
    <source>
        <dbReference type="PROSITE" id="PS50878"/>
    </source>
</evidence>
<dbReference type="PANTHER" id="PTHR12066">
    <property type="entry name" value="TELOMERASE REVERSE TRANSCRIPTASE"/>
    <property type="match status" value="1"/>
</dbReference>
<dbReference type="GO" id="GO:0042162">
    <property type="term" value="F:telomeric DNA binding"/>
    <property type="evidence" value="ECO:0007669"/>
    <property type="project" value="TreeGrafter"/>
</dbReference>
<evidence type="ECO:0000256" key="5">
    <source>
        <dbReference type="ARBA" id="ARBA00022679"/>
    </source>
</evidence>
<dbReference type="GO" id="GO:0003720">
    <property type="term" value="F:telomerase activity"/>
    <property type="evidence" value="ECO:0007669"/>
    <property type="project" value="InterPro"/>
</dbReference>
<dbReference type="InterPro" id="IPR049139">
    <property type="entry name" value="TERT_C"/>
</dbReference>
<evidence type="ECO:0000256" key="2">
    <source>
        <dbReference type="ARBA" id="ARBA00012493"/>
    </source>
</evidence>
<evidence type="ECO:0000256" key="11">
    <source>
        <dbReference type="ARBA" id="ARBA00023242"/>
    </source>
</evidence>
<gene>
    <name evidence="16" type="ORF">CLCR_01802</name>
</gene>
<keyword evidence="6 13" id="KW-0548">Nucleotidyltransferase</keyword>
<dbReference type="GO" id="GO:0000333">
    <property type="term" value="C:telomerase catalytic core complex"/>
    <property type="evidence" value="ECO:0007669"/>
    <property type="project" value="TreeGrafter"/>
</dbReference>
<keyword evidence="9 13" id="KW-0779">Telomere</keyword>
<dbReference type="Gene3D" id="1.10.132.70">
    <property type="match status" value="1"/>
</dbReference>
<dbReference type="InterPro" id="IPR000477">
    <property type="entry name" value="RT_dom"/>
</dbReference>
<organism evidence="16 17">
    <name type="scientific">Cladophialophora carrionii</name>
    <dbReference type="NCBI Taxonomy" id="86049"/>
    <lineage>
        <taxon>Eukaryota</taxon>
        <taxon>Fungi</taxon>
        <taxon>Dikarya</taxon>
        <taxon>Ascomycota</taxon>
        <taxon>Pezizomycotina</taxon>
        <taxon>Eurotiomycetes</taxon>
        <taxon>Chaetothyriomycetidae</taxon>
        <taxon>Chaetothyriales</taxon>
        <taxon>Herpotrichiellaceae</taxon>
        <taxon>Cladophialophora</taxon>
    </lineage>
</organism>
<keyword evidence="5 13" id="KW-0808">Transferase</keyword>
<dbReference type="GO" id="GO:0070034">
    <property type="term" value="F:telomerase RNA binding"/>
    <property type="evidence" value="ECO:0007669"/>
    <property type="project" value="TreeGrafter"/>
</dbReference>
<dbReference type="OrthoDB" id="289721at2759"/>
<evidence type="ECO:0000256" key="1">
    <source>
        <dbReference type="ARBA" id="ARBA00008001"/>
    </source>
</evidence>
<dbReference type="EMBL" id="LGRB01000015">
    <property type="protein sequence ID" value="OCT46501.1"/>
    <property type="molecule type" value="Genomic_DNA"/>
</dbReference>
<dbReference type="GO" id="GO:0046872">
    <property type="term" value="F:metal ion binding"/>
    <property type="evidence" value="ECO:0007669"/>
    <property type="project" value="UniProtKB-KW"/>
</dbReference>
<comment type="catalytic activity">
    <reaction evidence="12 13">
        <text>DNA(n) + a 2'-deoxyribonucleoside 5'-triphosphate = DNA(n+1) + diphosphate</text>
        <dbReference type="Rhea" id="RHEA:22508"/>
        <dbReference type="Rhea" id="RHEA-COMP:17339"/>
        <dbReference type="Rhea" id="RHEA-COMP:17340"/>
        <dbReference type="ChEBI" id="CHEBI:33019"/>
        <dbReference type="ChEBI" id="CHEBI:61560"/>
        <dbReference type="ChEBI" id="CHEBI:173112"/>
        <dbReference type="EC" id="2.7.7.49"/>
    </reaction>
</comment>
<dbReference type="VEuPathDB" id="FungiDB:G647_01230"/>
<evidence type="ECO:0000256" key="3">
    <source>
        <dbReference type="ARBA" id="ARBA00016182"/>
    </source>
</evidence>
<reference evidence="17" key="1">
    <citation type="submission" date="2015-07" db="EMBL/GenBank/DDBJ databases">
        <authorList>
            <person name="Teixeira M.M."/>
            <person name="Souza R.C."/>
            <person name="Almeida L.G."/>
            <person name="Vicente V.A."/>
            <person name="de Hoog S."/>
            <person name="Bocca A.L."/>
            <person name="de Almeida S.R."/>
            <person name="Vasconcelos A.T."/>
            <person name="Felipe M.S."/>
        </authorList>
    </citation>
    <scope>NUCLEOTIDE SEQUENCE [LARGE SCALE GENOMIC DNA]</scope>
    <source>
        <strain evidence="17">KSF</strain>
    </source>
</reference>
<evidence type="ECO:0000256" key="14">
    <source>
        <dbReference type="SAM" id="MobiDB-lite"/>
    </source>
</evidence>
<keyword evidence="7 13" id="KW-0479">Metal-binding</keyword>
<dbReference type="Pfam" id="PF21399">
    <property type="entry name" value="TERT_C"/>
    <property type="match status" value="1"/>
</dbReference>
<dbReference type="InterPro" id="IPR043502">
    <property type="entry name" value="DNA/RNA_pol_sf"/>
</dbReference>
<comment type="function">
    <text evidence="13">Telomerase is a ribonucleoprotein enzyme essential for the replication of chromosome termini in most eukaryotes. It elongates telomeres. It is a reverse transcriptase that adds simple sequence repeats to chromosome ends by copying a template sequence within the RNA component of the enzyme.</text>
</comment>
<evidence type="ECO:0000256" key="4">
    <source>
        <dbReference type="ARBA" id="ARBA00022454"/>
    </source>
</evidence>
<evidence type="ECO:0000313" key="16">
    <source>
        <dbReference type="EMBL" id="OCT46501.1"/>
    </source>
</evidence>
<keyword evidence="4 13" id="KW-0158">Chromosome</keyword>
<dbReference type="PRINTS" id="PR01365">
    <property type="entry name" value="TELOMERASERT"/>
</dbReference>
<dbReference type="GO" id="GO:0000781">
    <property type="term" value="C:chromosome, telomeric region"/>
    <property type="evidence" value="ECO:0007669"/>
    <property type="project" value="UniProtKB-SubCell"/>
</dbReference>
<keyword evidence="11 13" id="KW-0539">Nucleus</keyword>
<dbReference type="EC" id="2.7.7.49" evidence="2 13"/>
<evidence type="ECO:0000256" key="7">
    <source>
        <dbReference type="ARBA" id="ARBA00022723"/>
    </source>
</evidence>
<evidence type="ECO:0000256" key="10">
    <source>
        <dbReference type="ARBA" id="ARBA00022918"/>
    </source>
</evidence>
<feature type="domain" description="Reverse transcriptase" evidence="15">
    <location>
        <begin position="605"/>
        <end position="933"/>
    </location>
</feature>
<comment type="caution">
    <text evidence="16">The sequence shown here is derived from an EMBL/GenBank/DDBJ whole genome shotgun (WGS) entry which is preliminary data.</text>
</comment>
<proteinExistence type="inferred from homology"/>
<comment type="similarity">
    <text evidence="1 13">Belongs to the reverse transcriptase family. Telomerase subfamily.</text>
</comment>
<keyword evidence="17" id="KW-1185">Reference proteome</keyword>
<dbReference type="CDD" id="cd01648">
    <property type="entry name" value="TERT"/>
    <property type="match status" value="1"/>
</dbReference>
<dbReference type="InterPro" id="IPR021891">
    <property type="entry name" value="Telomerase_RBD"/>
</dbReference>
<name>A0A1C1CDF3_9EURO</name>
<evidence type="ECO:0000256" key="9">
    <source>
        <dbReference type="ARBA" id="ARBA00022895"/>
    </source>
</evidence>
<protein>
    <recommendedName>
        <fullName evidence="3 13">Telomerase reverse transcriptase</fullName>
        <ecNumber evidence="2 13">2.7.7.49</ecNumber>
    </recommendedName>
    <alternativeName>
        <fullName evidence="13">Telomerase catalytic subunit</fullName>
    </alternativeName>
</protein>
<evidence type="ECO:0000313" key="17">
    <source>
        <dbReference type="Proteomes" id="UP000094526"/>
    </source>
</evidence>
<keyword evidence="8 13" id="KW-0460">Magnesium</keyword>
<dbReference type="STRING" id="86049.A0A1C1CDF3"/>
<keyword evidence="10 13" id="KW-0695">RNA-directed DNA polymerase</keyword>
<accession>A0A1C1CDF3</accession>
<dbReference type="SMART" id="SM00975">
    <property type="entry name" value="Telomerase_RBD"/>
    <property type="match status" value="1"/>
</dbReference>
<dbReference type="AlphaFoldDB" id="A0A1C1CDF3"/>
<dbReference type="InterPro" id="IPR003545">
    <property type="entry name" value="Telomerase_RT"/>
</dbReference>
<evidence type="ECO:0000256" key="6">
    <source>
        <dbReference type="ARBA" id="ARBA00022695"/>
    </source>
</evidence>
<dbReference type="eggNOG" id="KOG1005">
    <property type="taxonomic scope" value="Eukaryota"/>
</dbReference>